<evidence type="ECO:0000313" key="2">
    <source>
        <dbReference type="EMBL" id="RCN25216.1"/>
    </source>
</evidence>
<reference evidence="2 3" key="1">
    <citation type="submission" date="2014-10" db="EMBL/GenBank/DDBJ databases">
        <title>Draft genome of the hookworm Ancylostoma caninum.</title>
        <authorList>
            <person name="Mitreva M."/>
        </authorList>
    </citation>
    <scope>NUCLEOTIDE SEQUENCE [LARGE SCALE GENOMIC DNA]</scope>
    <source>
        <strain evidence="2 3">Baltimore</strain>
    </source>
</reference>
<evidence type="ECO:0000256" key="1">
    <source>
        <dbReference type="SAM" id="MobiDB-lite"/>
    </source>
</evidence>
<dbReference type="EMBL" id="JOJR01013373">
    <property type="protein sequence ID" value="RCN25216.1"/>
    <property type="molecule type" value="Genomic_DNA"/>
</dbReference>
<sequence>MNSLDFSYSKNASIFHQVKDLQQNRPVSIWLTTTSTRSSRIFKLAIAIRRHASTSAPATPSPRSRPDRHIQGRRELIASRARESSTFPVDLSISR</sequence>
<dbReference type="Proteomes" id="UP000252519">
    <property type="component" value="Unassembled WGS sequence"/>
</dbReference>
<feature type="region of interest" description="Disordered" evidence="1">
    <location>
        <begin position="76"/>
        <end position="95"/>
    </location>
</feature>
<keyword evidence="3" id="KW-1185">Reference proteome</keyword>
<gene>
    <name evidence="2" type="ORF">ANCCAN_29073</name>
</gene>
<protein>
    <submittedName>
        <fullName evidence="2">Uncharacterized protein</fullName>
    </submittedName>
</protein>
<comment type="caution">
    <text evidence="2">The sequence shown here is derived from an EMBL/GenBank/DDBJ whole genome shotgun (WGS) entry which is preliminary data.</text>
</comment>
<accession>A0A368EZJ5</accession>
<proteinExistence type="predicted"/>
<dbReference type="AlphaFoldDB" id="A0A368EZJ5"/>
<organism evidence="2 3">
    <name type="scientific">Ancylostoma caninum</name>
    <name type="common">Dog hookworm</name>
    <dbReference type="NCBI Taxonomy" id="29170"/>
    <lineage>
        <taxon>Eukaryota</taxon>
        <taxon>Metazoa</taxon>
        <taxon>Ecdysozoa</taxon>
        <taxon>Nematoda</taxon>
        <taxon>Chromadorea</taxon>
        <taxon>Rhabditida</taxon>
        <taxon>Rhabditina</taxon>
        <taxon>Rhabditomorpha</taxon>
        <taxon>Strongyloidea</taxon>
        <taxon>Ancylostomatidae</taxon>
        <taxon>Ancylostomatinae</taxon>
        <taxon>Ancylostoma</taxon>
    </lineage>
</organism>
<name>A0A368EZJ5_ANCCA</name>
<evidence type="ECO:0000313" key="3">
    <source>
        <dbReference type="Proteomes" id="UP000252519"/>
    </source>
</evidence>